<keyword evidence="4" id="KW-1185">Reference proteome</keyword>
<sequence>MAQTIAPQTTFASGRYSKRKRTQVNYRMEEMDVDEAETESEEEFLKPKKQRKTAASRPLPKRKIFPFLELPAEIRNIIYSYALTDTSGINFVAVQRNRRRSVQRVSDKTFNQISGNGMYYQSIRINDDADDQPAALVPSLLAVNKQIHREGCDMLYSNELVFADSIALYAFMINAGPAGASHIKKIRLNGWGYGRTSKAYNNACFAVLIWATNLEKFRVDSLAVYWRRVRGSAQQFYRDAFPWLEAVGSAKGKFDAALDIIELTDKCLDRSYHADSNAQSVFKDELSMNLARQQKRVMAKSVKRRKISKVSGDS</sequence>
<evidence type="ECO:0000313" key="3">
    <source>
        <dbReference type="EMBL" id="KAF2997142.1"/>
    </source>
</evidence>
<feature type="domain" description="DUF7730" evidence="2">
    <location>
        <begin position="67"/>
        <end position="188"/>
    </location>
</feature>
<gene>
    <name evidence="3" type="ORF">E8E13_005079</name>
</gene>
<dbReference type="AlphaFoldDB" id="A0A9P4W7H8"/>
<protein>
    <recommendedName>
        <fullName evidence="2">DUF7730 domain-containing protein</fullName>
    </recommendedName>
</protein>
<evidence type="ECO:0000313" key="4">
    <source>
        <dbReference type="Proteomes" id="UP000801428"/>
    </source>
</evidence>
<dbReference type="Proteomes" id="UP000801428">
    <property type="component" value="Unassembled WGS sequence"/>
</dbReference>
<proteinExistence type="predicted"/>
<evidence type="ECO:0000259" key="2">
    <source>
        <dbReference type="Pfam" id="PF24864"/>
    </source>
</evidence>
<dbReference type="EMBL" id="SWKU01000024">
    <property type="protein sequence ID" value="KAF2997142.1"/>
    <property type="molecule type" value="Genomic_DNA"/>
</dbReference>
<dbReference type="OrthoDB" id="5397846at2759"/>
<evidence type="ECO:0000256" key="1">
    <source>
        <dbReference type="SAM" id="MobiDB-lite"/>
    </source>
</evidence>
<feature type="compositionally biased region" description="Basic residues" evidence="1">
    <location>
        <begin position="47"/>
        <end position="57"/>
    </location>
</feature>
<dbReference type="PANTHER" id="PTHR42085">
    <property type="entry name" value="F-BOX DOMAIN-CONTAINING PROTEIN"/>
    <property type="match status" value="1"/>
</dbReference>
<dbReference type="Pfam" id="PF24864">
    <property type="entry name" value="DUF7730"/>
    <property type="match status" value="1"/>
</dbReference>
<feature type="region of interest" description="Disordered" evidence="1">
    <location>
        <begin position="30"/>
        <end position="57"/>
    </location>
</feature>
<dbReference type="InterPro" id="IPR056632">
    <property type="entry name" value="DUF7730"/>
</dbReference>
<comment type="caution">
    <text evidence="3">The sequence shown here is derived from an EMBL/GenBank/DDBJ whole genome shotgun (WGS) entry which is preliminary data.</text>
</comment>
<feature type="compositionally biased region" description="Acidic residues" evidence="1">
    <location>
        <begin position="31"/>
        <end position="42"/>
    </location>
</feature>
<dbReference type="PANTHER" id="PTHR42085:SF8">
    <property type="entry name" value="F-BOX DOMAIN-CONTAINING PROTEIN"/>
    <property type="match status" value="1"/>
</dbReference>
<name>A0A9P4W7H8_CURKU</name>
<accession>A0A9P4W7H8</accession>
<reference evidence="3" key="1">
    <citation type="submission" date="2019-04" db="EMBL/GenBank/DDBJ databases">
        <title>Sequencing of skin fungus with MAO and IRED activity.</title>
        <authorList>
            <person name="Marsaioli A.J."/>
            <person name="Bonatto J.M.C."/>
            <person name="Reis Junior O."/>
        </authorList>
    </citation>
    <scope>NUCLEOTIDE SEQUENCE</scope>
    <source>
        <strain evidence="3">30M1</strain>
    </source>
</reference>
<organism evidence="3 4">
    <name type="scientific">Curvularia kusanoi</name>
    <name type="common">Cochliobolus kusanoi</name>
    <dbReference type="NCBI Taxonomy" id="90978"/>
    <lineage>
        <taxon>Eukaryota</taxon>
        <taxon>Fungi</taxon>
        <taxon>Dikarya</taxon>
        <taxon>Ascomycota</taxon>
        <taxon>Pezizomycotina</taxon>
        <taxon>Dothideomycetes</taxon>
        <taxon>Pleosporomycetidae</taxon>
        <taxon>Pleosporales</taxon>
        <taxon>Pleosporineae</taxon>
        <taxon>Pleosporaceae</taxon>
        <taxon>Curvularia</taxon>
    </lineage>
</organism>
<dbReference type="InterPro" id="IPR038883">
    <property type="entry name" value="AN11006-like"/>
</dbReference>